<feature type="compositionally biased region" description="Polar residues" evidence="2">
    <location>
        <begin position="96"/>
        <end position="105"/>
    </location>
</feature>
<proteinExistence type="predicted"/>
<evidence type="ECO:0000256" key="2">
    <source>
        <dbReference type="SAM" id="MobiDB-lite"/>
    </source>
</evidence>
<feature type="compositionally biased region" description="Pro residues" evidence="2">
    <location>
        <begin position="15"/>
        <end position="30"/>
    </location>
</feature>
<evidence type="ECO:0000313" key="4">
    <source>
        <dbReference type="Proteomes" id="UP001454036"/>
    </source>
</evidence>
<comment type="caution">
    <text evidence="3">The sequence shown here is derived from an EMBL/GenBank/DDBJ whole genome shotgun (WGS) entry which is preliminary data.</text>
</comment>
<organism evidence="3 4">
    <name type="scientific">Lithospermum erythrorhizon</name>
    <name type="common">Purple gromwell</name>
    <name type="synonym">Lithospermum officinale var. erythrorhizon</name>
    <dbReference type="NCBI Taxonomy" id="34254"/>
    <lineage>
        <taxon>Eukaryota</taxon>
        <taxon>Viridiplantae</taxon>
        <taxon>Streptophyta</taxon>
        <taxon>Embryophyta</taxon>
        <taxon>Tracheophyta</taxon>
        <taxon>Spermatophyta</taxon>
        <taxon>Magnoliopsida</taxon>
        <taxon>eudicotyledons</taxon>
        <taxon>Gunneridae</taxon>
        <taxon>Pentapetalae</taxon>
        <taxon>asterids</taxon>
        <taxon>lamiids</taxon>
        <taxon>Boraginales</taxon>
        <taxon>Boraginaceae</taxon>
        <taxon>Boraginoideae</taxon>
        <taxon>Lithospermeae</taxon>
        <taxon>Lithospermum</taxon>
    </lineage>
</organism>
<feature type="region of interest" description="Disordered" evidence="2">
    <location>
        <begin position="56"/>
        <end position="105"/>
    </location>
</feature>
<name>A0AAV3NP59_LITER</name>
<dbReference type="Proteomes" id="UP001454036">
    <property type="component" value="Unassembled WGS sequence"/>
</dbReference>
<evidence type="ECO:0000256" key="1">
    <source>
        <dbReference type="SAM" id="Coils"/>
    </source>
</evidence>
<dbReference type="AlphaFoldDB" id="A0AAV3NP59"/>
<keyword evidence="4" id="KW-1185">Reference proteome</keyword>
<protein>
    <submittedName>
        <fullName evidence="3">Uncharacterized protein</fullName>
    </submittedName>
</protein>
<reference evidence="3 4" key="1">
    <citation type="submission" date="2024-01" db="EMBL/GenBank/DDBJ databases">
        <title>The complete chloroplast genome sequence of Lithospermum erythrorhizon: insights into the phylogenetic relationship among Boraginaceae species and the maternal lineages of purple gromwells.</title>
        <authorList>
            <person name="Okada T."/>
            <person name="Watanabe K."/>
        </authorList>
    </citation>
    <scope>NUCLEOTIDE SEQUENCE [LARGE SCALE GENOMIC DNA]</scope>
</reference>
<accession>A0AAV3NP59</accession>
<feature type="region of interest" description="Disordered" evidence="2">
    <location>
        <begin position="1"/>
        <end position="31"/>
    </location>
</feature>
<gene>
    <name evidence="3" type="ORF">LIER_02350</name>
</gene>
<feature type="coiled-coil region" evidence="1">
    <location>
        <begin position="142"/>
        <end position="180"/>
    </location>
</feature>
<dbReference type="EMBL" id="BAABME010000252">
    <property type="protein sequence ID" value="GAA0141135.1"/>
    <property type="molecule type" value="Genomic_DNA"/>
</dbReference>
<evidence type="ECO:0000313" key="3">
    <source>
        <dbReference type="EMBL" id="GAA0141135.1"/>
    </source>
</evidence>
<sequence>MGADTPPSPEEHSSPSPPPRDQCQDPPPLANPALVVAQENTSGQYSATVILEPEYQGGAHLPLPPGSSLRPRKRLGSPLAISRPSQFPRRSEWVPPSSSSTAPNHTKLISSISTLGDKGMALQFYKDLLSSYEAARGSSYRASQLEGELKVLKDEKTREAKALQRRLKTLAGEHSILQERYEANVRRTEAVKASLEGVQAERDSAVKERDAVVREWDILRAGRDEIL</sequence>
<keyword evidence="1" id="KW-0175">Coiled coil</keyword>